<keyword evidence="2" id="KW-1185">Reference proteome</keyword>
<sequence>MKLKTESGSMERDAALHGLRETVRYVTGLDSVGNSVMLMSPSLNFHDRGGYAIAAVYSLESIPANVEDNSDLRHYMTSQEPPNASEHNSLPSQLVIPGGANFVQGDFGPSSCSVWHRTLSVDFVTVIQGELVLEVGDDLSNTSQVTLQAGVSYGPLILHSIPD</sequence>
<evidence type="ECO:0000313" key="1">
    <source>
        <dbReference type="EMBL" id="KAJ5378380.1"/>
    </source>
</evidence>
<evidence type="ECO:0000313" key="2">
    <source>
        <dbReference type="Proteomes" id="UP001147747"/>
    </source>
</evidence>
<protein>
    <submittedName>
        <fullName evidence="1">Uncharacterized protein</fullName>
    </submittedName>
</protein>
<dbReference type="PANTHER" id="PTHR36156:SF3">
    <property type="entry name" value="CUPIN 2 CONSERVED BARREL DOMAIN-CONTAINING PROTEIN"/>
    <property type="match status" value="1"/>
</dbReference>
<dbReference type="InterPro" id="IPR047142">
    <property type="entry name" value="OryJ/VirC-like"/>
</dbReference>
<dbReference type="InterPro" id="IPR014710">
    <property type="entry name" value="RmlC-like_jellyroll"/>
</dbReference>
<dbReference type="RefSeq" id="XP_056482166.1">
    <property type="nucleotide sequence ID" value="XM_056636136.1"/>
</dbReference>
<reference evidence="1" key="2">
    <citation type="journal article" date="2023" name="IMA Fungus">
        <title>Comparative genomic study of the Penicillium genus elucidates a diverse pangenome and 15 lateral gene transfer events.</title>
        <authorList>
            <person name="Petersen C."/>
            <person name="Sorensen T."/>
            <person name="Nielsen M.R."/>
            <person name="Sondergaard T.E."/>
            <person name="Sorensen J.L."/>
            <person name="Fitzpatrick D.A."/>
            <person name="Frisvad J.C."/>
            <person name="Nielsen K.L."/>
        </authorList>
    </citation>
    <scope>NUCLEOTIDE SEQUENCE</scope>
    <source>
        <strain evidence="1">IBT 29677</strain>
    </source>
</reference>
<comment type="caution">
    <text evidence="1">The sequence shown here is derived from an EMBL/GenBank/DDBJ whole genome shotgun (WGS) entry which is preliminary data.</text>
</comment>
<dbReference type="PANTHER" id="PTHR36156">
    <property type="entry name" value="SLR2101 PROTEIN"/>
    <property type="match status" value="1"/>
</dbReference>
<dbReference type="GeneID" id="81375116"/>
<organism evidence="1 2">
    <name type="scientific">Penicillium cosmopolitanum</name>
    <dbReference type="NCBI Taxonomy" id="1131564"/>
    <lineage>
        <taxon>Eukaryota</taxon>
        <taxon>Fungi</taxon>
        <taxon>Dikarya</taxon>
        <taxon>Ascomycota</taxon>
        <taxon>Pezizomycotina</taxon>
        <taxon>Eurotiomycetes</taxon>
        <taxon>Eurotiomycetidae</taxon>
        <taxon>Eurotiales</taxon>
        <taxon>Aspergillaceae</taxon>
        <taxon>Penicillium</taxon>
    </lineage>
</organism>
<dbReference type="OrthoDB" id="4352757at2759"/>
<name>A0A9W9SHC6_9EURO</name>
<gene>
    <name evidence="1" type="ORF">N7509_011499</name>
</gene>
<dbReference type="Proteomes" id="UP001147747">
    <property type="component" value="Unassembled WGS sequence"/>
</dbReference>
<accession>A0A9W9SHC6</accession>
<proteinExistence type="predicted"/>
<dbReference type="Gene3D" id="2.60.120.10">
    <property type="entry name" value="Jelly Rolls"/>
    <property type="match status" value="1"/>
</dbReference>
<dbReference type="AlphaFoldDB" id="A0A9W9SHC6"/>
<reference evidence="1" key="1">
    <citation type="submission" date="2022-12" db="EMBL/GenBank/DDBJ databases">
        <authorList>
            <person name="Petersen C."/>
        </authorList>
    </citation>
    <scope>NUCLEOTIDE SEQUENCE</scope>
    <source>
        <strain evidence="1">IBT 29677</strain>
    </source>
</reference>
<dbReference type="EMBL" id="JAPZBU010000011">
    <property type="protein sequence ID" value="KAJ5378380.1"/>
    <property type="molecule type" value="Genomic_DNA"/>
</dbReference>